<reference evidence="1 2" key="1">
    <citation type="journal article" date="2019" name="ISME J.">
        <title>Insights into ecological role of a new deltaproteobacterial order Candidatus Acidulodesulfobacterales by metagenomics and metatranscriptomics.</title>
        <authorList>
            <person name="Tan S."/>
            <person name="Liu J."/>
            <person name="Fang Y."/>
            <person name="Hedlund B.P."/>
            <person name="Lian Z.H."/>
            <person name="Huang L.Y."/>
            <person name="Li J.T."/>
            <person name="Huang L.N."/>
            <person name="Li W.J."/>
            <person name="Jiang H.C."/>
            <person name="Dong H.L."/>
            <person name="Shu W.S."/>
        </authorList>
    </citation>
    <scope>NUCLEOTIDE SEQUENCE [LARGE SCALE GENOMIC DNA]</scope>
    <source>
        <strain evidence="1">AP1</strain>
    </source>
</reference>
<protein>
    <submittedName>
        <fullName evidence="1">Uncharacterized protein</fullName>
    </submittedName>
</protein>
<proteinExistence type="predicted"/>
<dbReference type="AlphaFoldDB" id="A0A519BLI1"/>
<dbReference type="Proteomes" id="UP000319296">
    <property type="component" value="Unassembled WGS sequence"/>
</dbReference>
<evidence type="ECO:0000313" key="2">
    <source>
        <dbReference type="Proteomes" id="UP000319296"/>
    </source>
</evidence>
<gene>
    <name evidence="1" type="ORF">EVG15_07310</name>
</gene>
<sequence>MRYEYNVPFWFTTEDAIIPEEVLIPQVLIYGQLEDIVKLIKTYGFEKCYKLYKKYVYTQKDWDPKTVNFLELIIFAGMPNNNEQNNNKTRYIGSN</sequence>
<comment type="caution">
    <text evidence="1">The sequence shown here is derived from an EMBL/GenBank/DDBJ whole genome shotgun (WGS) entry which is preliminary data.</text>
</comment>
<evidence type="ECO:0000313" key="1">
    <source>
        <dbReference type="EMBL" id="RZD18132.1"/>
    </source>
</evidence>
<name>A0A519BLI1_9DELT</name>
<dbReference type="EMBL" id="SGBB01000013">
    <property type="protein sequence ID" value="RZD18132.1"/>
    <property type="molecule type" value="Genomic_DNA"/>
</dbReference>
<accession>A0A519BLI1</accession>
<organism evidence="1 2">
    <name type="scientific">Candidatus Acididesulfobacter diazotrophicus</name>
    <dbReference type="NCBI Taxonomy" id="2597226"/>
    <lineage>
        <taxon>Bacteria</taxon>
        <taxon>Deltaproteobacteria</taxon>
        <taxon>Candidatus Acidulodesulfobacterales</taxon>
        <taxon>Candidatus Acididesulfobacter</taxon>
    </lineage>
</organism>